<reference evidence="2 3" key="1">
    <citation type="submission" date="2017-11" db="EMBL/GenBank/DDBJ databases">
        <title>Genomic Encyclopedia of Type Strains, Phase III (KMG-III): the genomes of soil and plant-associated and newly described type strains.</title>
        <authorList>
            <person name="Whitman W."/>
        </authorList>
    </citation>
    <scope>NUCLEOTIDE SEQUENCE [LARGE SCALE GENOMIC DNA]</scope>
    <source>
        <strain evidence="2 3">CGMCC 1.12274</strain>
    </source>
</reference>
<feature type="transmembrane region" description="Helical" evidence="1">
    <location>
        <begin position="163"/>
        <end position="185"/>
    </location>
</feature>
<dbReference type="AlphaFoldDB" id="A0A2N0I246"/>
<feature type="transmembrane region" description="Helical" evidence="1">
    <location>
        <begin position="139"/>
        <end position="157"/>
    </location>
</feature>
<comment type="caution">
    <text evidence="2">The sequence shown here is derived from an EMBL/GenBank/DDBJ whole genome shotgun (WGS) entry which is preliminary data.</text>
</comment>
<feature type="transmembrane region" description="Helical" evidence="1">
    <location>
        <begin position="105"/>
        <end position="127"/>
    </location>
</feature>
<dbReference type="OrthoDB" id="552353at2"/>
<dbReference type="Proteomes" id="UP000232587">
    <property type="component" value="Unassembled WGS sequence"/>
</dbReference>
<evidence type="ECO:0008006" key="4">
    <source>
        <dbReference type="Google" id="ProtNLM"/>
    </source>
</evidence>
<dbReference type="RefSeq" id="WP_100865679.1">
    <property type="nucleotide sequence ID" value="NZ_PHUF01000002.1"/>
</dbReference>
<accession>A0A2N0I246</accession>
<evidence type="ECO:0000313" key="3">
    <source>
        <dbReference type="Proteomes" id="UP000232587"/>
    </source>
</evidence>
<feature type="transmembrane region" description="Helical" evidence="1">
    <location>
        <begin position="36"/>
        <end position="54"/>
    </location>
</feature>
<keyword evidence="1" id="KW-0472">Membrane</keyword>
<keyword evidence="1" id="KW-0812">Transmembrane</keyword>
<organism evidence="2 3">
    <name type="scientific">Novosphingobium kunmingense</name>
    <dbReference type="NCBI Taxonomy" id="1211806"/>
    <lineage>
        <taxon>Bacteria</taxon>
        <taxon>Pseudomonadati</taxon>
        <taxon>Pseudomonadota</taxon>
        <taxon>Alphaproteobacteria</taxon>
        <taxon>Sphingomonadales</taxon>
        <taxon>Sphingomonadaceae</taxon>
        <taxon>Novosphingobium</taxon>
    </lineage>
</organism>
<sequence length="197" mass="21611">MTARQWPLGLGLALGLAALASGLFSGDDTIEQWRLAARWTARVGFPLFIVAYSASAVGRLWRNDVTRAVWRDRRWWGLGFAAAHTVHLGALVTFLQVSGETRPPLVWFVAGTGYALMFVMVATSNDAAMRALGTNWRRLHALGIHWLWFVFLASYAGRIMQPGTMSIGLSGTITALAALTLRIAVRFQGRTRRPAAA</sequence>
<protein>
    <recommendedName>
        <fullName evidence="4">DMSO/TMAO reductase YedYZ heme-binding membrane subunit</fullName>
    </recommendedName>
</protein>
<evidence type="ECO:0000313" key="2">
    <source>
        <dbReference type="EMBL" id="PKB25220.1"/>
    </source>
</evidence>
<evidence type="ECO:0000256" key="1">
    <source>
        <dbReference type="SAM" id="Phobius"/>
    </source>
</evidence>
<dbReference type="EMBL" id="PHUF01000002">
    <property type="protein sequence ID" value="PKB25220.1"/>
    <property type="molecule type" value="Genomic_DNA"/>
</dbReference>
<gene>
    <name evidence="2" type="ORF">B0I00_0413</name>
</gene>
<keyword evidence="3" id="KW-1185">Reference proteome</keyword>
<name>A0A2N0I246_9SPHN</name>
<keyword evidence="1" id="KW-1133">Transmembrane helix</keyword>
<feature type="transmembrane region" description="Helical" evidence="1">
    <location>
        <begin position="75"/>
        <end position="99"/>
    </location>
</feature>
<proteinExistence type="predicted"/>